<feature type="coiled-coil region" evidence="1">
    <location>
        <begin position="207"/>
        <end position="255"/>
    </location>
</feature>
<reference evidence="3" key="1">
    <citation type="submission" date="2023-07" db="EMBL/GenBank/DDBJ databases">
        <title>Two novel species in the genus Flavivirga.</title>
        <authorList>
            <person name="Kwon K."/>
        </authorList>
    </citation>
    <scope>NUCLEOTIDE SEQUENCE</scope>
    <source>
        <strain evidence="3">KACC 14158</strain>
    </source>
</reference>
<feature type="coiled-coil region" evidence="1">
    <location>
        <begin position="1221"/>
        <end position="1252"/>
    </location>
</feature>
<keyword evidence="4" id="KW-1185">Reference proteome</keyword>
<dbReference type="Proteomes" id="UP001176806">
    <property type="component" value="Unassembled WGS sequence"/>
</dbReference>
<sequence length="1281" mass="143245">MASDEVLFKVALDLSKVDSQFKDHSILWEKHTQDIAKGEKAMQDYANNTVKDYDKINKAVKTQISQVAAEGKVIVELDKKFQNLSKNNKDAFDSKELKDFDSLIKSLSKDMGSIESLNLSVDDIDSLISKLTNVEDDFGTLNVLVDFFEDKMKQASIGVVGSLDDIKEKIKETQLNIKSTEDFIKDSDKRIKSTAPGQDQANLISEREAAKKALNEEKVALEDYKLQLKEVRTENVSLATDLRKVKDELVKLELEGERGSARWNELKEKAIEYTTALEDTNAQLKKASSSTQGLDNLISAVNGVIGVFAVAEGAQALFGAGSEDLQKTLVKLNGALALLNGLQAIQAEVAKKGTASNKALAVVQGLYAKATDASAKSTLRLGAALKLLGIGLIVGLVAALVVYWKDVAKFIGITSDESERMKEVNEKANEIYGDQIAQLTLLNKKVKDGGLSFNQKEKAVKDFNDAFGDTLGSAKSYEELENRLINNGDKYIQYLSLKAQAEATYQIALEKTKSLRQDILRLEQGEGLGFFDEVTKYSDNASNSFWELFGIETINQNEISQEEILSIIGLPDEREFKNAISKYSQFIQSGLSNLREQNGVINTTLGSASDLESKFADLGKQYNILGDSSDKTSKKVSSLLRELVKMQEQIQTNLIDNDREKDKTLVTQRLEEEKKAFEERITALKASESEKIKIQAEFNKLYNKENGIAYEELRKQLNEIDAKYDAEREKVKFKALGAVASVYDASAVIERQNIQEKWKNIREELQKQIAQTDDEFEKYDLQISINTTVGAEKDELKEFDKDTDLEKIDKDQEIAESILKIYQANAKDLIDNEKLKQLQLLKIQEAGLEAKLQRLEKDLDAEQQLLVKNTLEAIKNAKSKEEAIVLGEKLREGLGDKTAKEILKTVEALKEVQTEIEGVSNKTEDSDLGSKISGLFSSTEGFAKGIGKLFGLSGALLNEFAEALGGAIDSVYSSLKEIATLEVEERKKKVEATQESIDKIEEEVEREKQLYEDGYANNYDNRQKDLESLKAQKAKEEEELKKAQKKRAAFAKTEFLIQTGIQLGNLVTSATNIFRVATKIGGPFAIPIAVAAIATMFGAFAIAKTKAFQAIGSGQNFRRGLKEGALDLHGPRHEESGFGLYNSKTGERVAEFEDSEKVYVVNKQQQRKYSHILDAMINDTQGGMSLEHYLSQKYGHPNVGEQTMQVIRRVNHVTIKSEQAKEEASKKSNETVNELRKLNEKFDKEFEGYKNERENEPKTWETPEYFYVKKGNITKKYPKNK</sequence>
<feature type="transmembrane region" description="Helical" evidence="2">
    <location>
        <begin position="1084"/>
        <end position="1103"/>
    </location>
</feature>
<name>A0ABT8WKD7_9FLAO</name>
<keyword evidence="2" id="KW-0472">Membrane</keyword>
<dbReference type="PANTHER" id="PTHR45615">
    <property type="entry name" value="MYOSIN HEAVY CHAIN, NON-MUSCLE"/>
    <property type="match status" value="1"/>
</dbReference>
<gene>
    <name evidence="3" type="ORF">Q4Q40_04940</name>
</gene>
<dbReference type="RefSeq" id="WP_303300618.1">
    <property type="nucleotide sequence ID" value="NZ_BAABDA010000042.1"/>
</dbReference>
<organism evidence="3 4">
    <name type="scientific">Flavivirga jejuensis</name>
    <dbReference type="NCBI Taxonomy" id="870487"/>
    <lineage>
        <taxon>Bacteria</taxon>
        <taxon>Pseudomonadati</taxon>
        <taxon>Bacteroidota</taxon>
        <taxon>Flavobacteriia</taxon>
        <taxon>Flavobacteriales</taxon>
        <taxon>Flavobacteriaceae</taxon>
        <taxon>Flavivirga</taxon>
    </lineage>
</organism>
<keyword evidence="2" id="KW-0812">Transmembrane</keyword>
<evidence type="ECO:0008006" key="5">
    <source>
        <dbReference type="Google" id="ProtNLM"/>
    </source>
</evidence>
<evidence type="ECO:0000256" key="2">
    <source>
        <dbReference type="SAM" id="Phobius"/>
    </source>
</evidence>
<protein>
    <recommendedName>
        <fullName evidence="5">Chromosome segregation ATPase</fullName>
    </recommendedName>
</protein>
<feature type="coiled-coil region" evidence="1">
    <location>
        <begin position="667"/>
        <end position="782"/>
    </location>
</feature>
<dbReference type="PANTHER" id="PTHR45615:SF40">
    <property type="entry name" value="MYOSIN HEAVY CHAIN, NON-MUSCLE"/>
    <property type="match status" value="1"/>
</dbReference>
<evidence type="ECO:0000313" key="4">
    <source>
        <dbReference type="Proteomes" id="UP001176806"/>
    </source>
</evidence>
<accession>A0ABT8WKD7</accession>
<evidence type="ECO:0000313" key="3">
    <source>
        <dbReference type="EMBL" id="MDO5973525.1"/>
    </source>
</evidence>
<proteinExistence type="predicted"/>
<keyword evidence="1" id="KW-0175">Coiled coil</keyword>
<feature type="coiled-coil region" evidence="1">
    <location>
        <begin position="838"/>
        <end position="872"/>
    </location>
</feature>
<evidence type="ECO:0000256" key="1">
    <source>
        <dbReference type="SAM" id="Coils"/>
    </source>
</evidence>
<dbReference type="EMBL" id="JAUOEL010000001">
    <property type="protein sequence ID" value="MDO5973525.1"/>
    <property type="molecule type" value="Genomic_DNA"/>
</dbReference>
<feature type="coiled-coil region" evidence="1">
    <location>
        <begin position="983"/>
        <end position="1054"/>
    </location>
</feature>
<comment type="caution">
    <text evidence="3">The sequence shown here is derived from an EMBL/GenBank/DDBJ whole genome shotgun (WGS) entry which is preliminary data.</text>
</comment>
<keyword evidence="2" id="KW-1133">Transmembrane helix</keyword>